<dbReference type="InterPro" id="IPR051055">
    <property type="entry name" value="PIF1_helicase"/>
</dbReference>
<dbReference type="PANTHER" id="PTHR47642:SF5">
    <property type="entry name" value="ATP-DEPENDENT DNA HELICASE"/>
    <property type="match status" value="1"/>
</dbReference>
<protein>
    <recommendedName>
        <fullName evidence="3">ATP-dependent DNA helicase</fullName>
    </recommendedName>
</protein>
<dbReference type="Proteomes" id="UP000663856">
    <property type="component" value="Unassembled WGS sequence"/>
</dbReference>
<evidence type="ECO:0000313" key="2">
    <source>
        <dbReference type="Proteomes" id="UP000663856"/>
    </source>
</evidence>
<organism evidence="1 2">
    <name type="scientific">Rotaria magnacalcarata</name>
    <dbReference type="NCBI Taxonomy" id="392030"/>
    <lineage>
        <taxon>Eukaryota</taxon>
        <taxon>Metazoa</taxon>
        <taxon>Spiralia</taxon>
        <taxon>Gnathifera</taxon>
        <taxon>Rotifera</taxon>
        <taxon>Eurotatoria</taxon>
        <taxon>Bdelloidea</taxon>
        <taxon>Philodinida</taxon>
        <taxon>Philodinidae</taxon>
        <taxon>Rotaria</taxon>
    </lineage>
</organism>
<gene>
    <name evidence="1" type="ORF">WKI299_LOCUS23865</name>
</gene>
<comment type="caution">
    <text evidence="1">The sequence shown here is derived from an EMBL/GenBank/DDBJ whole genome shotgun (WGS) entry which is preliminary data.</text>
</comment>
<evidence type="ECO:0008006" key="3">
    <source>
        <dbReference type="Google" id="ProtNLM"/>
    </source>
</evidence>
<dbReference type="EMBL" id="CAJNRF010010220">
    <property type="protein sequence ID" value="CAF2118426.1"/>
    <property type="molecule type" value="Genomic_DNA"/>
</dbReference>
<sequence>MESIFDELATQSKEDDWADVVATIEKNRIDQNEIENEENPEFELIHKKKKKSNNIIDLKQSCYSSNEIRSLLESMSEEQQHVFYRVREWCTKRLRNPGIEPIRVFITGGAGTGKIHLLKCLHYEATKFFSRKKNT</sequence>
<name>A0A816V0K8_9BILA</name>
<dbReference type="SUPFAM" id="SSF52540">
    <property type="entry name" value="P-loop containing nucleoside triphosphate hydrolases"/>
    <property type="match status" value="1"/>
</dbReference>
<proteinExistence type="predicted"/>
<reference evidence="1" key="1">
    <citation type="submission" date="2021-02" db="EMBL/GenBank/DDBJ databases">
        <authorList>
            <person name="Nowell W R."/>
        </authorList>
    </citation>
    <scope>NUCLEOTIDE SEQUENCE</scope>
</reference>
<evidence type="ECO:0000313" key="1">
    <source>
        <dbReference type="EMBL" id="CAF2118426.1"/>
    </source>
</evidence>
<dbReference type="PANTHER" id="PTHR47642">
    <property type="entry name" value="ATP-DEPENDENT DNA HELICASE"/>
    <property type="match status" value="1"/>
</dbReference>
<dbReference type="InterPro" id="IPR027417">
    <property type="entry name" value="P-loop_NTPase"/>
</dbReference>
<accession>A0A816V0K8</accession>
<dbReference type="AlphaFoldDB" id="A0A816V0K8"/>